<dbReference type="Proteomes" id="UP001143910">
    <property type="component" value="Unassembled WGS sequence"/>
</dbReference>
<organism evidence="1 2">
    <name type="scientific">Zarea fungicola</name>
    <dbReference type="NCBI Taxonomy" id="93591"/>
    <lineage>
        <taxon>Eukaryota</taxon>
        <taxon>Fungi</taxon>
        <taxon>Dikarya</taxon>
        <taxon>Ascomycota</taxon>
        <taxon>Pezizomycotina</taxon>
        <taxon>Sordariomycetes</taxon>
        <taxon>Hypocreomycetidae</taxon>
        <taxon>Hypocreales</taxon>
        <taxon>Cordycipitaceae</taxon>
        <taxon>Zarea</taxon>
    </lineage>
</organism>
<evidence type="ECO:0000313" key="2">
    <source>
        <dbReference type="Proteomes" id="UP001143910"/>
    </source>
</evidence>
<dbReference type="EMBL" id="JANJQO010001677">
    <property type="protein sequence ID" value="KAJ2969751.1"/>
    <property type="molecule type" value="Genomic_DNA"/>
</dbReference>
<sequence>MRHLSLFLVAGALAAQVAGSSWFPGTRAGMDTYNKWHETELERWLSDHGIPYPKPADRKDIEDLVAKNWKEYVVEPYRRWSPAELSSFLAARGKDLKAGADDTVENLIASVKSNWYGSEDAVDRAATETKDWILETWSDSQLKALCDRQGIPVPATSNRDALLAKARRGYEVGSTAAGESFSYPGDWLYESWSDSDLKKWLDKNGIPAPQRSSRNNLIAAVRRNSHLAYLKAQDEATKARARAKSAYAEATDEVIGAWSESQLKKFADENGVLVPQGTKLNELRAAIRKHRAEVMGTDAKAQASKAFGAATTRAGNEFAKASEDATLLAQKAFEDASDKWSESRLKAYLDARGIPIPQRSNLDSLRALVRKNAHKAASGWTAWTFDDFDKENLKKFLHRHGDKAAKTAAKKTEAVRDDLVAAAKSAYTKAEKKGGAEYEAVKKYVAELSKSVQSRAFNAWSETELKAYLDSYGVPVPQGSKLEELKALARKQSTYFKYGTSSPHGTLFAQLEDVISSGWNWISKQIRLGSEAAKEKAAEADAAVRKNAGKIQEEL</sequence>
<name>A0ACC1MT08_9HYPO</name>
<gene>
    <name evidence="1" type="ORF">NQ176_g8507</name>
</gene>
<reference evidence="1" key="1">
    <citation type="submission" date="2022-08" db="EMBL/GenBank/DDBJ databases">
        <title>Genome Sequence of Lecanicillium fungicola.</title>
        <authorList>
            <person name="Buettner E."/>
        </authorList>
    </citation>
    <scope>NUCLEOTIDE SEQUENCE</scope>
    <source>
        <strain evidence="1">Babe33</strain>
    </source>
</reference>
<proteinExistence type="predicted"/>
<protein>
    <submittedName>
        <fullName evidence="1">Uncharacterized protein</fullName>
    </submittedName>
</protein>
<accession>A0ACC1MT08</accession>
<evidence type="ECO:0000313" key="1">
    <source>
        <dbReference type="EMBL" id="KAJ2969751.1"/>
    </source>
</evidence>
<comment type="caution">
    <text evidence="1">The sequence shown here is derived from an EMBL/GenBank/DDBJ whole genome shotgun (WGS) entry which is preliminary data.</text>
</comment>
<keyword evidence="2" id="KW-1185">Reference proteome</keyword>